<dbReference type="Proteomes" id="UP000017836">
    <property type="component" value="Unassembled WGS sequence"/>
</dbReference>
<name>U5D916_AMBTC</name>
<sequence length="200" mass="22070">MSVISHVIPLGASGNSTGLSSALRGTFNSPSSSQIKNCNMSNGDIHSPTYTQSALRSPSDSLHPSKVDKEILPSYFHPVGQEDIKLPSRKFKYLVNLLLLLAKQGLFHRHTLGHSLWLLYALILKARMQSLLINVLPLRVLLLEPDIDPLAIVIIEFEEKNNGLVLDGDIVDAQNIPDAQDDEVFFDPKLALLRQISSPL</sequence>
<dbReference type="HOGENOM" id="CLU_1367869_0_0_1"/>
<gene>
    <name evidence="1" type="ORF">AMTR_s00450p00011210</name>
</gene>
<protein>
    <submittedName>
        <fullName evidence="1">Uncharacterized protein</fullName>
    </submittedName>
</protein>
<reference evidence="2" key="1">
    <citation type="journal article" date="2013" name="Science">
        <title>The Amborella genome and the evolution of flowering plants.</title>
        <authorList>
            <consortium name="Amborella Genome Project"/>
        </authorList>
    </citation>
    <scope>NUCLEOTIDE SEQUENCE [LARGE SCALE GENOMIC DNA]</scope>
</reference>
<organism evidence="1 2">
    <name type="scientific">Amborella trichopoda</name>
    <dbReference type="NCBI Taxonomy" id="13333"/>
    <lineage>
        <taxon>Eukaryota</taxon>
        <taxon>Viridiplantae</taxon>
        <taxon>Streptophyta</taxon>
        <taxon>Embryophyta</taxon>
        <taxon>Tracheophyta</taxon>
        <taxon>Spermatophyta</taxon>
        <taxon>Magnoliopsida</taxon>
        <taxon>Amborellales</taxon>
        <taxon>Amborellaceae</taxon>
        <taxon>Amborella</taxon>
    </lineage>
</organism>
<evidence type="ECO:0000313" key="2">
    <source>
        <dbReference type="Proteomes" id="UP000017836"/>
    </source>
</evidence>
<dbReference type="Gramene" id="ERN18710">
    <property type="protein sequence ID" value="ERN18710"/>
    <property type="gene ID" value="AMTR_s00450p00011210"/>
</dbReference>
<dbReference type="AlphaFoldDB" id="U5D916"/>
<keyword evidence="2" id="KW-1185">Reference proteome</keyword>
<evidence type="ECO:0000313" key="1">
    <source>
        <dbReference type="EMBL" id="ERN18710.1"/>
    </source>
</evidence>
<dbReference type="EMBL" id="KI392087">
    <property type="protein sequence ID" value="ERN18710.1"/>
    <property type="molecule type" value="Genomic_DNA"/>
</dbReference>
<accession>U5D916</accession>
<proteinExistence type="predicted"/>